<proteinExistence type="inferred from homology"/>
<evidence type="ECO:0000313" key="3">
    <source>
        <dbReference type="EMBL" id="MDD1796445.1"/>
    </source>
</evidence>
<keyword evidence="4" id="KW-1185">Reference proteome</keyword>
<comment type="similarity">
    <text evidence="1">Belongs to the MaoP family.</text>
</comment>
<dbReference type="Pfam" id="PF04219">
    <property type="entry name" value="DUF413"/>
    <property type="match status" value="1"/>
</dbReference>
<name>A0ABT5R849_9GAMM</name>
<dbReference type="RefSeq" id="WP_274167166.1">
    <property type="nucleotide sequence ID" value="NZ_JAJUBC010000091.1"/>
</dbReference>
<dbReference type="EMBL" id="JAJUBC010000091">
    <property type="protein sequence ID" value="MDD1796445.1"/>
    <property type="molecule type" value="Genomic_DNA"/>
</dbReference>
<accession>A0ABT5R849</accession>
<organism evidence="3 4">
    <name type="scientific">Enterovibrio gelatinilyticus</name>
    <dbReference type="NCBI Taxonomy" id="2899819"/>
    <lineage>
        <taxon>Bacteria</taxon>
        <taxon>Pseudomonadati</taxon>
        <taxon>Pseudomonadota</taxon>
        <taxon>Gammaproteobacteria</taxon>
        <taxon>Vibrionales</taxon>
        <taxon>Vibrionaceae</taxon>
        <taxon>Enterovibrio</taxon>
    </lineage>
</organism>
<dbReference type="Proteomes" id="UP001149400">
    <property type="component" value="Unassembled WGS sequence"/>
</dbReference>
<gene>
    <name evidence="3" type="ORF">LRP50_25350</name>
</gene>
<dbReference type="InterPro" id="IPR007335">
    <property type="entry name" value="DUF413"/>
</dbReference>
<evidence type="ECO:0000256" key="1">
    <source>
        <dbReference type="ARBA" id="ARBA00093464"/>
    </source>
</evidence>
<protein>
    <recommendedName>
        <fullName evidence="2">Macrodomain Ori protein</fullName>
    </recommendedName>
</protein>
<evidence type="ECO:0000313" key="4">
    <source>
        <dbReference type="Proteomes" id="UP001149400"/>
    </source>
</evidence>
<sequence length="166" mass="18796">MTEIELHKELLKKKNYVFKANVKGMSLTELSLVNNFGYWFEALSTGSISPLSELQRQFISVTKGKVSPKTEHEMAWVKYRVLTVLSDVINQINEGDYSHIQRIPRNDFVVDAVISALNAYETESGSYLVRANCQKGIAKVRDHQNKGKSQSRNNITNYGGLHDFGL</sequence>
<reference evidence="3" key="1">
    <citation type="submission" date="2021-12" db="EMBL/GenBank/DDBJ databases">
        <title>Enterovibrio ZSDZ35 sp. nov. and Enterovibrio ZSDZ42 sp. nov., isolated from coastal seawater in Qingdao.</title>
        <authorList>
            <person name="Zhang P."/>
        </authorList>
    </citation>
    <scope>NUCLEOTIDE SEQUENCE</scope>
    <source>
        <strain evidence="3">ZSDZ42</strain>
    </source>
</reference>
<comment type="caution">
    <text evidence="3">The sequence shown here is derived from an EMBL/GenBank/DDBJ whole genome shotgun (WGS) entry which is preliminary data.</text>
</comment>
<evidence type="ECO:0000256" key="2">
    <source>
        <dbReference type="ARBA" id="ARBA00093628"/>
    </source>
</evidence>